<organism evidence="1 2">
    <name type="scientific">Prorocentrum cordatum</name>
    <dbReference type="NCBI Taxonomy" id="2364126"/>
    <lineage>
        <taxon>Eukaryota</taxon>
        <taxon>Sar</taxon>
        <taxon>Alveolata</taxon>
        <taxon>Dinophyceae</taxon>
        <taxon>Prorocentrales</taxon>
        <taxon>Prorocentraceae</taxon>
        <taxon>Prorocentrum</taxon>
    </lineage>
</organism>
<name>A0ABN9THC9_9DINO</name>
<dbReference type="Proteomes" id="UP001189429">
    <property type="component" value="Unassembled WGS sequence"/>
</dbReference>
<accession>A0ABN9THC9</accession>
<dbReference type="EMBL" id="CAUYUJ010014707">
    <property type="protein sequence ID" value="CAK0844985.1"/>
    <property type="molecule type" value="Genomic_DNA"/>
</dbReference>
<keyword evidence="2" id="KW-1185">Reference proteome</keyword>
<feature type="non-terminal residue" evidence="1">
    <location>
        <position position="1"/>
    </location>
</feature>
<evidence type="ECO:0000313" key="1">
    <source>
        <dbReference type="EMBL" id="CAK0844985.1"/>
    </source>
</evidence>
<protein>
    <submittedName>
        <fullName evidence="1">Uncharacterized protein</fullName>
    </submittedName>
</protein>
<comment type="caution">
    <text evidence="1">The sequence shown here is derived from an EMBL/GenBank/DDBJ whole genome shotgun (WGS) entry which is preliminary data.</text>
</comment>
<reference evidence="1" key="1">
    <citation type="submission" date="2023-10" db="EMBL/GenBank/DDBJ databases">
        <authorList>
            <person name="Chen Y."/>
            <person name="Shah S."/>
            <person name="Dougan E. K."/>
            <person name="Thang M."/>
            <person name="Chan C."/>
        </authorList>
    </citation>
    <scope>NUCLEOTIDE SEQUENCE [LARGE SCALE GENOMIC DNA]</scope>
</reference>
<feature type="non-terminal residue" evidence="1">
    <location>
        <position position="99"/>
    </location>
</feature>
<sequence>VPGGLEFLAVCGQLKDSEGLSVHNLDILSFIGALRSSYQGLYVLSADFQMEPEELASSELVSTLPANIVYPNAAGTCTGTCAQGVRKLDYFLVSIGLPK</sequence>
<gene>
    <name evidence="1" type="ORF">PCOR1329_LOCUS38917</name>
</gene>
<proteinExistence type="predicted"/>
<evidence type="ECO:0000313" key="2">
    <source>
        <dbReference type="Proteomes" id="UP001189429"/>
    </source>
</evidence>